<evidence type="ECO:0000313" key="3">
    <source>
        <dbReference type="Proteomes" id="UP000236447"/>
    </source>
</evidence>
<gene>
    <name evidence="1" type="ORF">PhaeoP66_00992</name>
    <name evidence="2" type="ORF">PhaeoP88_00183</name>
</gene>
<dbReference type="Proteomes" id="UP000236447">
    <property type="component" value="Chromosome"/>
</dbReference>
<dbReference type="Proteomes" id="UP000236536">
    <property type="component" value="Chromosome"/>
</dbReference>
<evidence type="ECO:0000313" key="4">
    <source>
        <dbReference type="Proteomes" id="UP000236536"/>
    </source>
</evidence>
<reference evidence="1 4" key="3">
    <citation type="journal article" date="2017" name="Int. J. Syst. Evol. Microbiol.">
        <title>Adaptation of Surface-Associated Bacteria to the Open Ocean: A Genomically Distinct Subpopulation of Phaeobacter gallaeciensis Colonizes Pacific Mesozooplankton.</title>
        <authorList>
            <person name="Freese H.M."/>
            <person name="Methner A."/>
            <person name="Overmann J."/>
        </authorList>
    </citation>
    <scope>NUCLEOTIDE SEQUENCE [LARGE SCALE GENOMIC DNA]</scope>
    <source>
        <strain evidence="1 4">P66</strain>
    </source>
</reference>
<dbReference type="EMBL" id="CP010725">
    <property type="protein sequence ID" value="AUQ97590.1"/>
    <property type="molecule type" value="Genomic_DNA"/>
</dbReference>
<dbReference type="EMBL" id="CP010705">
    <property type="protein sequence ID" value="AUQ93796.1"/>
    <property type="molecule type" value="Genomic_DNA"/>
</dbReference>
<dbReference type="AlphaFoldDB" id="A0A2I7JTX8"/>
<keyword evidence="4" id="KW-1185">Reference proteome</keyword>
<name>A0A2I7JTX8_9RHOB</name>
<reference evidence="3 4" key="2">
    <citation type="journal article" date="2017" name="Genome Biol. Evol.">
        <title>Trajectories and Drivers of Genome Evolution in Surface-Associated Marine Phaeobacter.</title>
        <authorList>
            <person name="Freese H.M."/>
            <person name="Sikorski J."/>
            <person name="Bunk B."/>
            <person name="Scheuner C."/>
            <person name="Meier-Kolthoff J.P."/>
            <person name="Sproer C."/>
            <person name="Gram L."/>
            <person name="Overmann J."/>
        </authorList>
    </citation>
    <scope>NUCLEOTIDE SEQUENCE [LARGE SCALE GENOMIC DNA]</scope>
    <source>
        <strain evidence="1 4">P66</strain>
        <strain evidence="2 3">P88</strain>
    </source>
</reference>
<evidence type="ECO:0000313" key="2">
    <source>
        <dbReference type="EMBL" id="AUQ97590.1"/>
    </source>
</evidence>
<sequence length="45" mass="4699">MGTAIFLFGFNLIGVGIGQTVIGLASETLFADHGQNGLRFSLTTI</sequence>
<organism evidence="2 3">
    <name type="scientific">Phaeobacter inhibens</name>
    <dbReference type="NCBI Taxonomy" id="221822"/>
    <lineage>
        <taxon>Bacteria</taxon>
        <taxon>Pseudomonadati</taxon>
        <taxon>Pseudomonadota</taxon>
        <taxon>Alphaproteobacteria</taxon>
        <taxon>Rhodobacterales</taxon>
        <taxon>Roseobacteraceae</taxon>
        <taxon>Phaeobacter</taxon>
    </lineage>
</organism>
<protein>
    <submittedName>
        <fullName evidence="2">Arabinose efflux permease</fullName>
    </submittedName>
</protein>
<evidence type="ECO:0000313" key="1">
    <source>
        <dbReference type="EMBL" id="AUQ93796.1"/>
    </source>
</evidence>
<reference evidence="2 3" key="1">
    <citation type="journal article" date="2017" name="Front. Microbiol.">
        <title>Phaeobacter piscinae sp. nov., a species of the Roseobacter group and potential aquaculture probiont.</title>
        <authorList>
            <person name="Sonnenschein E.C."/>
            <person name="Phippen C.B.W."/>
            <person name="Nielsen K.F."/>
            <person name="Mateiu R.V."/>
            <person name="Melchiorsen J."/>
            <person name="Gram L."/>
            <person name="Overmann J."/>
            <person name="Freese H.M."/>
        </authorList>
    </citation>
    <scope>NUCLEOTIDE SEQUENCE [LARGE SCALE GENOMIC DNA]</scope>
    <source>
        <strain evidence="2 3">P88</strain>
    </source>
</reference>
<proteinExistence type="predicted"/>
<accession>A0A2I7JTX8</accession>